<dbReference type="SUPFAM" id="SSF46548">
    <property type="entry name" value="alpha-helical ferredoxin"/>
    <property type="match status" value="1"/>
</dbReference>
<dbReference type="GO" id="GO:0019154">
    <property type="term" value="F:glycolate dehydrogenase activity"/>
    <property type="evidence" value="ECO:0007669"/>
    <property type="project" value="UniProtKB-EC"/>
</dbReference>
<protein>
    <recommendedName>
        <fullName evidence="6">Glycolate oxidase iron-sulfur subunit</fullName>
        <ecNumber evidence="6">1.1.99.14</ecNumber>
    </recommendedName>
</protein>
<dbReference type="InterPro" id="IPR009051">
    <property type="entry name" value="Helical_ferredxn"/>
</dbReference>
<sequence>MAYYDSLDNVRAEITRCMKCGNCQAVCPIYKEVLGESGVARGKIQIAKDLLEGELELTDKMQDIFSLCLTCKACAANCPCGVQPDKIILAARAELVRKKGLPGLKRQIFGVLGKPQRFKLGMGMAAKLQGFGLKKIPSSNAAHPRFPIGIDTRRIVRPLAKQSLLSRLPEVSKVSKPKQRAAFFTGCMLNYMYTEAGKAVVEVLNANDVEVITPKSQHCCGIPVFVHGDVKTAKAIAKYNLDIFAAGNYDAVITHCGTCIGAWVQHYPELLLDDAKYSKLAEQMAAKAYDVSQYLIDKVGLKEPTGQVAANATYHDPCHMVRGAGIAAQPRQVIESIPGVTLTEMQKPDRCCGGAGSFSLTHYPLSSQIRDKKIADALSVKPDMVLTSCGACRMQLEDGLFQAGSDVPVKHVVELLAEAYVKGGGRDSGQKTG</sequence>
<evidence type="ECO:0000256" key="3">
    <source>
        <dbReference type="ARBA" id="ARBA00022737"/>
    </source>
</evidence>
<dbReference type="GO" id="GO:0051539">
    <property type="term" value="F:4 iron, 4 sulfur cluster binding"/>
    <property type="evidence" value="ECO:0007669"/>
    <property type="project" value="UniProtKB-UniRule"/>
</dbReference>
<dbReference type="PROSITE" id="PS00198">
    <property type="entry name" value="4FE4S_FER_1"/>
    <property type="match status" value="2"/>
</dbReference>
<dbReference type="Gene3D" id="1.10.1060.10">
    <property type="entry name" value="Alpha-helical ferredoxin"/>
    <property type="match status" value="1"/>
</dbReference>
<keyword evidence="2 6" id="KW-0479">Metal-binding</keyword>
<dbReference type="InterPro" id="IPR004017">
    <property type="entry name" value="Cys_rich_dom"/>
</dbReference>
<evidence type="ECO:0000256" key="5">
    <source>
        <dbReference type="ARBA" id="ARBA00023014"/>
    </source>
</evidence>
<dbReference type="Proteomes" id="UP001329915">
    <property type="component" value="Chromosome"/>
</dbReference>
<comment type="function">
    <text evidence="6">Component of a complex that catalyzes the oxidation of glycolate to glyoxylate.</text>
</comment>
<dbReference type="PANTHER" id="PTHR32479:SF20">
    <property type="entry name" value="GLYCOLATE OXIDASE IRON-SULFUR SUBUNIT"/>
    <property type="match status" value="1"/>
</dbReference>
<dbReference type="Pfam" id="PF02754">
    <property type="entry name" value="CCG"/>
    <property type="match status" value="2"/>
</dbReference>
<gene>
    <name evidence="8" type="ORF">MFMK1_000458</name>
</gene>
<keyword evidence="3" id="KW-0677">Repeat</keyword>
<evidence type="ECO:0000256" key="4">
    <source>
        <dbReference type="ARBA" id="ARBA00023004"/>
    </source>
</evidence>
<name>A0AAU0ULC5_9FIRM</name>
<dbReference type="InterPro" id="IPR017900">
    <property type="entry name" value="4Fe4S_Fe_S_CS"/>
</dbReference>
<keyword evidence="6" id="KW-0249">Electron transport</keyword>
<keyword evidence="9" id="KW-1185">Reference proteome</keyword>
<keyword evidence="4 6" id="KW-0408">Iron</keyword>
<evidence type="ECO:0000313" key="8">
    <source>
        <dbReference type="EMBL" id="WRO20674.1"/>
    </source>
</evidence>
<evidence type="ECO:0000256" key="2">
    <source>
        <dbReference type="ARBA" id="ARBA00022723"/>
    </source>
</evidence>
<comment type="cofactor">
    <cofactor evidence="6">
        <name>[4Fe-4S] cluster</name>
        <dbReference type="ChEBI" id="CHEBI:49883"/>
    </cofactor>
    <text evidence="6">Binds 2 [4Fe-4S] clusters.</text>
</comment>
<organism evidence="8 9">
    <name type="scientific">Metallumcola ferriviriculae</name>
    <dbReference type="NCBI Taxonomy" id="3039180"/>
    <lineage>
        <taxon>Bacteria</taxon>
        <taxon>Bacillati</taxon>
        <taxon>Bacillota</taxon>
        <taxon>Clostridia</taxon>
        <taxon>Neomoorellales</taxon>
        <taxon>Desulfitibacteraceae</taxon>
        <taxon>Metallumcola</taxon>
    </lineage>
</organism>
<dbReference type="Pfam" id="PF13183">
    <property type="entry name" value="Fer4_8"/>
    <property type="match status" value="1"/>
</dbReference>
<evidence type="ECO:0000256" key="6">
    <source>
        <dbReference type="PIRNR" id="PIRNR000139"/>
    </source>
</evidence>
<keyword evidence="6" id="KW-0813">Transport</keyword>
<evidence type="ECO:0000259" key="7">
    <source>
        <dbReference type="PROSITE" id="PS51379"/>
    </source>
</evidence>
<evidence type="ECO:0000313" key="9">
    <source>
        <dbReference type="Proteomes" id="UP001329915"/>
    </source>
</evidence>
<feature type="domain" description="4Fe-4S ferredoxin-type" evidence="7">
    <location>
        <begin position="8"/>
        <end position="37"/>
    </location>
</feature>
<dbReference type="InterPro" id="IPR012257">
    <property type="entry name" value="Glc_ox_4Fe-4S"/>
</dbReference>
<keyword evidence="1 6" id="KW-0004">4Fe-4S</keyword>
<dbReference type="RefSeq" id="WP_366923560.1">
    <property type="nucleotide sequence ID" value="NZ_CP121694.1"/>
</dbReference>
<dbReference type="EMBL" id="CP121694">
    <property type="protein sequence ID" value="WRO20674.1"/>
    <property type="molecule type" value="Genomic_DNA"/>
</dbReference>
<proteinExistence type="predicted"/>
<keyword evidence="5 6" id="KW-0411">Iron-sulfur</keyword>
<dbReference type="AlphaFoldDB" id="A0AAU0ULC5"/>
<dbReference type="EC" id="1.1.99.14" evidence="6"/>
<dbReference type="KEGG" id="dbc:MFMK1_000458"/>
<dbReference type="PROSITE" id="PS51379">
    <property type="entry name" value="4FE4S_FER_2"/>
    <property type="match status" value="1"/>
</dbReference>
<accession>A0AAU0ULC5</accession>
<dbReference type="InterPro" id="IPR017896">
    <property type="entry name" value="4Fe4S_Fe-S-bd"/>
</dbReference>
<dbReference type="GO" id="GO:0046872">
    <property type="term" value="F:metal ion binding"/>
    <property type="evidence" value="ECO:0007669"/>
    <property type="project" value="UniProtKB-UniRule"/>
</dbReference>
<dbReference type="PIRSF" id="PIRSF000139">
    <property type="entry name" value="Glc_ox_4Fe-4S"/>
    <property type="match status" value="1"/>
</dbReference>
<dbReference type="PANTHER" id="PTHR32479">
    <property type="entry name" value="GLYCOLATE OXIDASE IRON-SULFUR SUBUNIT"/>
    <property type="match status" value="1"/>
</dbReference>
<comment type="catalytic activity">
    <reaction evidence="6">
        <text>glycolate + A = glyoxylate + AH2</text>
        <dbReference type="Rhea" id="RHEA:21264"/>
        <dbReference type="ChEBI" id="CHEBI:13193"/>
        <dbReference type="ChEBI" id="CHEBI:17499"/>
        <dbReference type="ChEBI" id="CHEBI:29805"/>
        <dbReference type="ChEBI" id="CHEBI:36655"/>
        <dbReference type="EC" id="1.1.99.14"/>
    </reaction>
</comment>
<evidence type="ECO:0000256" key="1">
    <source>
        <dbReference type="ARBA" id="ARBA00022485"/>
    </source>
</evidence>
<reference evidence="8 9" key="1">
    <citation type="submission" date="2023-04" db="EMBL/GenBank/DDBJ databases">
        <authorList>
            <person name="Hsu D."/>
        </authorList>
    </citation>
    <scope>NUCLEOTIDE SEQUENCE [LARGE SCALE GENOMIC DNA]</scope>
    <source>
        <strain evidence="8 9">MK1</strain>
    </source>
</reference>
<comment type="catalytic activity">
    <reaction evidence="6">
        <text>(R)-lactate + A = pyruvate + AH2</text>
        <dbReference type="Rhea" id="RHEA:15089"/>
        <dbReference type="ChEBI" id="CHEBI:13193"/>
        <dbReference type="ChEBI" id="CHEBI:15361"/>
        <dbReference type="ChEBI" id="CHEBI:16004"/>
        <dbReference type="ChEBI" id="CHEBI:17499"/>
    </reaction>
</comment>